<sequence>MRLSIGPGTGEHAELQRKLKAATAWCERINGLPPANRDGRKWHYALLAEHVLRDWRTQQGALAELLNFARVRGSLLPEEQGKLTL</sequence>
<evidence type="ECO:0000313" key="2">
    <source>
        <dbReference type="Proteomes" id="UP000615989"/>
    </source>
</evidence>
<proteinExistence type="predicted"/>
<name>A0ABX1PI83_9RHOO</name>
<evidence type="ECO:0000313" key="1">
    <source>
        <dbReference type="EMBL" id="NMG24004.1"/>
    </source>
</evidence>
<organism evidence="1 2">
    <name type="scientific">Aromatoleum anaerobium</name>
    <dbReference type="NCBI Taxonomy" id="182180"/>
    <lineage>
        <taxon>Bacteria</taxon>
        <taxon>Pseudomonadati</taxon>
        <taxon>Pseudomonadota</taxon>
        <taxon>Betaproteobacteria</taxon>
        <taxon>Rhodocyclales</taxon>
        <taxon>Rhodocyclaceae</taxon>
        <taxon>Aromatoleum</taxon>
    </lineage>
</organism>
<evidence type="ECO:0008006" key="3">
    <source>
        <dbReference type="Google" id="ProtNLM"/>
    </source>
</evidence>
<dbReference type="EMBL" id="WTVG01000008">
    <property type="protein sequence ID" value="NMG24004.1"/>
    <property type="molecule type" value="Genomic_DNA"/>
</dbReference>
<dbReference type="Proteomes" id="UP000615989">
    <property type="component" value="Unassembled WGS sequence"/>
</dbReference>
<dbReference type="RefSeq" id="WP_169117408.1">
    <property type="nucleotide sequence ID" value="NZ_WTVG02000038.1"/>
</dbReference>
<gene>
    <name evidence="1" type="ORF">GO606_04555</name>
</gene>
<protein>
    <recommendedName>
        <fullName evidence="3">Transposase</fullName>
    </recommendedName>
</protein>
<keyword evidence="2" id="KW-1185">Reference proteome</keyword>
<accession>A0ABX1PI83</accession>
<reference evidence="1" key="1">
    <citation type="submission" date="2019-12" db="EMBL/GenBank/DDBJ databases">
        <title>Comparative genomics gives insights into the taxonomy of the Azoarcus-Aromatoleum group and reveals separate origins of nif in the plant-associated Azoarcus and non-plant-associated Aromatoleum sub-groups.</title>
        <authorList>
            <person name="Lafos M."/>
            <person name="Maluk M."/>
            <person name="Batista M."/>
            <person name="Junghare M."/>
            <person name="Carmona M."/>
            <person name="Faoro H."/>
            <person name="Cruz L.M."/>
            <person name="Battistoni F."/>
            <person name="De Souza E."/>
            <person name="Pedrosa F."/>
            <person name="Chen W.-M."/>
            <person name="Poole P.S."/>
            <person name="Dixon R.A."/>
            <person name="James E.K."/>
        </authorList>
    </citation>
    <scope>NUCLEOTIDE SEQUENCE</scope>
    <source>
        <strain evidence="1">LuFRes1</strain>
    </source>
</reference>
<comment type="caution">
    <text evidence="1">The sequence shown here is derived from an EMBL/GenBank/DDBJ whole genome shotgun (WGS) entry which is preliminary data.</text>
</comment>